<accession>A0A2U1SPU0</accession>
<feature type="transmembrane region" description="Helical" evidence="1">
    <location>
        <begin position="222"/>
        <end position="245"/>
    </location>
</feature>
<sequence>MSVIEKSAVAAPAQDDGLLRAASSPLLGGALALVAIAQQLIGHIDCDVSWFLTFAEKVLDGRTAYVEVSDPNPPAAFLSLMPAVLLARALHLRAEAVVVALVFFAAVASIGLSFHLLRLSAARSLREWMPLGNAAIFLLLVAPEIVFAEREHIALLALLPLLATLAAEEGARPSPCFARIAAGVCGGVAVTLKPHFALAVILPALAIAWRARSLRALWRVELVSAALASIALTGATLLAFPAYLSQALPLALEVYGPARDDLGHFLTHSLALAYLALMAGFLVAARGALGRAPLVALAASLGFFVAFLLQGKGWMNHAYPAMILLLFAWIFFALREAAPATGAKSALMKFLFLPALLAAPAYFGIVEQLTDREEHEGLLAAVAEVAPPHPRIATIASQLDFGHPLTRRLDGEWVGRQNALWTTALVGRLLETARPPRREALEARRSADLAALAQDIRAGRPDVVVAEDRATREWVLKRPETAAALDGYRLAKRAGDVEIWRRAE</sequence>
<evidence type="ECO:0008006" key="4">
    <source>
        <dbReference type="Google" id="ProtNLM"/>
    </source>
</evidence>
<feature type="transmembrane region" description="Helical" evidence="1">
    <location>
        <begin position="153"/>
        <end position="171"/>
    </location>
</feature>
<dbReference type="Proteomes" id="UP000245137">
    <property type="component" value="Unassembled WGS sequence"/>
</dbReference>
<dbReference type="OrthoDB" id="6196188at2"/>
<evidence type="ECO:0000256" key="1">
    <source>
        <dbReference type="SAM" id="Phobius"/>
    </source>
</evidence>
<keyword evidence="1" id="KW-0472">Membrane</keyword>
<keyword evidence="3" id="KW-1185">Reference proteome</keyword>
<protein>
    <recommendedName>
        <fullName evidence="4">Glycosyltransferase RgtA/B/C/D-like domain-containing protein</fullName>
    </recommendedName>
</protein>
<reference evidence="2 3" key="1">
    <citation type="journal article" date="2018" name="Appl. Microbiol. Biotechnol.">
        <title>Co-cultivation of the strictly anaerobic methanogen Methanosarcina barkeri with aerobic methanotrophs in an oxygen-limited membrane bioreactor.</title>
        <authorList>
            <person name="In 't Zandt M.H."/>
            <person name="van den Bosch T.J.M."/>
            <person name="Rijkers R."/>
            <person name="van Kessel M.A.H.J."/>
            <person name="Jetten M.S.M."/>
            <person name="Welte C.U."/>
        </authorList>
    </citation>
    <scope>NUCLEOTIDE SEQUENCE [LARGE SCALE GENOMIC DNA]</scope>
    <source>
        <strain evidence="2 3">DSM 17706</strain>
    </source>
</reference>
<feature type="transmembrane region" description="Helical" evidence="1">
    <location>
        <begin position="317"/>
        <end position="334"/>
    </location>
</feature>
<feature type="transmembrane region" description="Helical" evidence="1">
    <location>
        <begin position="96"/>
        <end position="116"/>
    </location>
</feature>
<feature type="transmembrane region" description="Helical" evidence="1">
    <location>
        <begin position="177"/>
        <end position="210"/>
    </location>
</feature>
<feature type="transmembrane region" description="Helical" evidence="1">
    <location>
        <begin position="128"/>
        <end position="146"/>
    </location>
</feature>
<evidence type="ECO:0000313" key="2">
    <source>
        <dbReference type="EMBL" id="PWB93634.1"/>
    </source>
</evidence>
<keyword evidence="1" id="KW-0812">Transmembrane</keyword>
<feature type="transmembrane region" description="Helical" evidence="1">
    <location>
        <begin position="346"/>
        <end position="365"/>
    </location>
</feature>
<dbReference type="EMBL" id="PUIV01000018">
    <property type="protein sequence ID" value="PWB93634.1"/>
    <property type="molecule type" value="Genomic_DNA"/>
</dbReference>
<name>A0A2U1SPU0_METSR</name>
<keyword evidence="1" id="KW-1133">Transmembrane helix</keyword>
<feature type="transmembrane region" description="Helical" evidence="1">
    <location>
        <begin position="292"/>
        <end position="311"/>
    </location>
</feature>
<gene>
    <name evidence="2" type="ORF">C5689_11945</name>
</gene>
<proteinExistence type="predicted"/>
<dbReference type="AlphaFoldDB" id="A0A2U1SPU0"/>
<evidence type="ECO:0000313" key="3">
    <source>
        <dbReference type="Proteomes" id="UP000245137"/>
    </source>
</evidence>
<comment type="caution">
    <text evidence="2">The sequence shown here is derived from an EMBL/GenBank/DDBJ whole genome shotgun (WGS) entry which is preliminary data.</text>
</comment>
<feature type="transmembrane region" description="Helical" evidence="1">
    <location>
        <begin position="265"/>
        <end position="285"/>
    </location>
</feature>
<dbReference type="RefSeq" id="WP_108917558.1">
    <property type="nucleotide sequence ID" value="NZ_BGJY01000011.1"/>
</dbReference>
<organism evidence="2 3">
    <name type="scientific">Methylosinus sporium</name>
    <dbReference type="NCBI Taxonomy" id="428"/>
    <lineage>
        <taxon>Bacteria</taxon>
        <taxon>Pseudomonadati</taxon>
        <taxon>Pseudomonadota</taxon>
        <taxon>Alphaproteobacteria</taxon>
        <taxon>Hyphomicrobiales</taxon>
        <taxon>Methylocystaceae</taxon>
        <taxon>Methylosinus</taxon>
    </lineage>
</organism>